<proteinExistence type="predicted"/>
<feature type="region of interest" description="Disordered" evidence="1">
    <location>
        <begin position="117"/>
        <end position="137"/>
    </location>
</feature>
<feature type="transmembrane region" description="Helical" evidence="2">
    <location>
        <begin position="50"/>
        <end position="71"/>
    </location>
</feature>
<evidence type="ECO:0000313" key="3">
    <source>
        <dbReference type="EMBL" id="WVN88215.1"/>
    </source>
</evidence>
<dbReference type="KEGG" id="cdep:91087627"/>
<keyword evidence="2" id="KW-0812">Transmembrane</keyword>
<accession>A0AAJ8M183</accession>
<dbReference type="GeneID" id="91087627"/>
<protein>
    <submittedName>
        <fullName evidence="3">Uncharacterized protein</fullName>
    </submittedName>
</protein>
<dbReference type="EMBL" id="CP143787">
    <property type="protein sequence ID" value="WVN88215.1"/>
    <property type="molecule type" value="Genomic_DNA"/>
</dbReference>
<dbReference type="AlphaFoldDB" id="A0AAJ8M183"/>
<keyword evidence="4" id="KW-1185">Reference proteome</keyword>
<reference evidence="3" key="2">
    <citation type="journal article" date="2022" name="Elife">
        <title>Obligate sexual reproduction of a homothallic fungus closely related to the Cryptococcus pathogenic species complex.</title>
        <authorList>
            <person name="Passer A.R."/>
            <person name="Clancey S.A."/>
            <person name="Shea T."/>
            <person name="David-Palma M."/>
            <person name="Averette A.F."/>
            <person name="Boekhout T."/>
            <person name="Porcel B.M."/>
            <person name="Nowrousian M."/>
            <person name="Cuomo C.A."/>
            <person name="Sun S."/>
            <person name="Heitman J."/>
            <person name="Coelho M.A."/>
        </authorList>
    </citation>
    <scope>NUCLEOTIDE SEQUENCE</scope>
    <source>
        <strain evidence="3">CBS 7841</strain>
    </source>
</reference>
<organism evidence="3 4">
    <name type="scientific">Cryptococcus depauperatus CBS 7841</name>
    <dbReference type="NCBI Taxonomy" id="1295531"/>
    <lineage>
        <taxon>Eukaryota</taxon>
        <taxon>Fungi</taxon>
        <taxon>Dikarya</taxon>
        <taxon>Basidiomycota</taxon>
        <taxon>Agaricomycotina</taxon>
        <taxon>Tremellomycetes</taxon>
        <taxon>Tremellales</taxon>
        <taxon>Cryptococcaceae</taxon>
        <taxon>Cryptococcus</taxon>
    </lineage>
</organism>
<evidence type="ECO:0000256" key="2">
    <source>
        <dbReference type="SAM" id="Phobius"/>
    </source>
</evidence>
<keyword evidence="2" id="KW-0472">Membrane</keyword>
<reference evidence="3" key="3">
    <citation type="submission" date="2024-01" db="EMBL/GenBank/DDBJ databases">
        <authorList>
            <person name="Coelho M.A."/>
            <person name="David-Palma M."/>
            <person name="Shea T."/>
            <person name="Sun S."/>
            <person name="Cuomo C.A."/>
            <person name="Heitman J."/>
        </authorList>
    </citation>
    <scope>NUCLEOTIDE SEQUENCE</scope>
    <source>
        <strain evidence="3">CBS 7841</strain>
    </source>
</reference>
<sequence length="157" mass="17268">MPSLETAGFQSTISDSTIIGASTVTQWSTGSRTHSATSTGYIYSYATSKIVRAAVAAGVIVLCLAAVVLFFKISSGIRLRQRLRRQRLLALSLKSEQQANAYEVAAWADEPSSVPVRGMGSRVQNKKNRKERKDEMRTWKREGANAYALHEWEGIAS</sequence>
<evidence type="ECO:0000313" key="4">
    <source>
        <dbReference type="Proteomes" id="UP000094043"/>
    </source>
</evidence>
<reference evidence="3" key="1">
    <citation type="submission" date="2016-06" db="EMBL/GenBank/DDBJ databases">
        <authorList>
            <person name="Cuomo C."/>
            <person name="Litvintseva A."/>
            <person name="Heitman J."/>
            <person name="Chen Y."/>
            <person name="Sun S."/>
            <person name="Springer D."/>
            <person name="Dromer F."/>
            <person name="Young S."/>
            <person name="Zeng Q."/>
            <person name="Chapman S."/>
            <person name="Gujja S."/>
            <person name="Saif S."/>
            <person name="Birren B."/>
        </authorList>
    </citation>
    <scope>NUCLEOTIDE SEQUENCE</scope>
    <source>
        <strain evidence="3">CBS 7841</strain>
    </source>
</reference>
<name>A0AAJ8M183_9TREE</name>
<evidence type="ECO:0000256" key="1">
    <source>
        <dbReference type="SAM" id="MobiDB-lite"/>
    </source>
</evidence>
<keyword evidence="2" id="KW-1133">Transmembrane helix</keyword>
<dbReference type="RefSeq" id="XP_066068915.1">
    <property type="nucleotide sequence ID" value="XM_066212818.1"/>
</dbReference>
<dbReference type="Proteomes" id="UP000094043">
    <property type="component" value="Chromosome 4"/>
</dbReference>
<gene>
    <name evidence="3" type="ORF">L203_103416</name>
</gene>